<keyword evidence="1" id="KW-0472">Membrane</keyword>
<dbReference type="RefSeq" id="XP_022406331.1">
    <property type="nucleotide sequence ID" value="XM_022543721.1"/>
</dbReference>
<keyword evidence="3" id="KW-1185">Reference proteome</keyword>
<name>A0A1L9W0J5_ASPGL</name>
<dbReference type="EMBL" id="KV878888">
    <property type="protein sequence ID" value="OJJ89669.1"/>
    <property type="molecule type" value="Genomic_DNA"/>
</dbReference>
<evidence type="ECO:0000313" key="2">
    <source>
        <dbReference type="EMBL" id="OJJ89669.1"/>
    </source>
</evidence>
<gene>
    <name evidence="2" type="ORF">ASPGLDRAFT_280823</name>
</gene>
<evidence type="ECO:0000313" key="3">
    <source>
        <dbReference type="Proteomes" id="UP000184300"/>
    </source>
</evidence>
<dbReference type="AlphaFoldDB" id="A0A1L9W0J5"/>
<dbReference type="VEuPathDB" id="FungiDB:ASPGLDRAFT_280823"/>
<organism evidence="2 3">
    <name type="scientific">Aspergillus glaucus CBS 516.65</name>
    <dbReference type="NCBI Taxonomy" id="1160497"/>
    <lineage>
        <taxon>Eukaryota</taxon>
        <taxon>Fungi</taxon>
        <taxon>Dikarya</taxon>
        <taxon>Ascomycota</taxon>
        <taxon>Pezizomycotina</taxon>
        <taxon>Eurotiomycetes</taxon>
        <taxon>Eurotiomycetidae</taxon>
        <taxon>Eurotiales</taxon>
        <taxon>Aspergillaceae</taxon>
        <taxon>Aspergillus</taxon>
        <taxon>Aspergillus subgen. Aspergillus</taxon>
    </lineage>
</organism>
<keyword evidence="1" id="KW-0812">Transmembrane</keyword>
<keyword evidence="1" id="KW-1133">Transmembrane helix</keyword>
<protein>
    <submittedName>
        <fullName evidence="2">Uncharacterized protein</fullName>
    </submittedName>
</protein>
<feature type="transmembrane region" description="Helical" evidence="1">
    <location>
        <begin position="20"/>
        <end position="39"/>
    </location>
</feature>
<dbReference type="GeneID" id="34459982"/>
<proteinExistence type="predicted"/>
<dbReference type="Proteomes" id="UP000184300">
    <property type="component" value="Unassembled WGS sequence"/>
</dbReference>
<evidence type="ECO:0000256" key="1">
    <source>
        <dbReference type="SAM" id="Phobius"/>
    </source>
</evidence>
<sequence>MACEYTPPTRASVRRGSFDVWGPFFHVLCSRSLGFYSMISYRRSRRYNWWYCVGTCSALCHDSVEVGDLIQYKRKTRR</sequence>
<accession>A0A1L9W0J5</accession>
<reference evidence="3" key="1">
    <citation type="journal article" date="2017" name="Genome Biol.">
        <title>Comparative genomics reveals high biological diversity and specific adaptations in the industrially and medically important fungal genus Aspergillus.</title>
        <authorList>
            <person name="de Vries R.P."/>
            <person name="Riley R."/>
            <person name="Wiebenga A."/>
            <person name="Aguilar-Osorio G."/>
            <person name="Amillis S."/>
            <person name="Uchima C.A."/>
            <person name="Anderluh G."/>
            <person name="Asadollahi M."/>
            <person name="Askin M."/>
            <person name="Barry K."/>
            <person name="Battaglia E."/>
            <person name="Bayram O."/>
            <person name="Benocci T."/>
            <person name="Braus-Stromeyer S.A."/>
            <person name="Caldana C."/>
            <person name="Canovas D."/>
            <person name="Cerqueira G.C."/>
            <person name="Chen F."/>
            <person name="Chen W."/>
            <person name="Choi C."/>
            <person name="Clum A."/>
            <person name="Dos Santos R.A."/>
            <person name="Damasio A.R."/>
            <person name="Diallinas G."/>
            <person name="Emri T."/>
            <person name="Fekete E."/>
            <person name="Flipphi M."/>
            <person name="Freyberg S."/>
            <person name="Gallo A."/>
            <person name="Gournas C."/>
            <person name="Habgood R."/>
            <person name="Hainaut M."/>
            <person name="Harispe M.L."/>
            <person name="Henrissat B."/>
            <person name="Hilden K.S."/>
            <person name="Hope R."/>
            <person name="Hossain A."/>
            <person name="Karabika E."/>
            <person name="Karaffa L."/>
            <person name="Karanyi Z."/>
            <person name="Krasevec N."/>
            <person name="Kuo A."/>
            <person name="Kusch H."/>
            <person name="LaButti K."/>
            <person name="Lagendijk E.L."/>
            <person name="Lapidus A."/>
            <person name="Levasseur A."/>
            <person name="Lindquist E."/>
            <person name="Lipzen A."/>
            <person name="Logrieco A.F."/>
            <person name="MacCabe A."/>
            <person name="Maekelae M.R."/>
            <person name="Malavazi I."/>
            <person name="Melin P."/>
            <person name="Meyer V."/>
            <person name="Mielnichuk N."/>
            <person name="Miskei M."/>
            <person name="Molnar A.P."/>
            <person name="Mule G."/>
            <person name="Ngan C.Y."/>
            <person name="Orejas M."/>
            <person name="Orosz E."/>
            <person name="Ouedraogo J.P."/>
            <person name="Overkamp K.M."/>
            <person name="Park H.-S."/>
            <person name="Perrone G."/>
            <person name="Piumi F."/>
            <person name="Punt P.J."/>
            <person name="Ram A.F."/>
            <person name="Ramon A."/>
            <person name="Rauscher S."/>
            <person name="Record E."/>
            <person name="Riano-Pachon D.M."/>
            <person name="Robert V."/>
            <person name="Roehrig J."/>
            <person name="Ruller R."/>
            <person name="Salamov A."/>
            <person name="Salih N.S."/>
            <person name="Samson R.A."/>
            <person name="Sandor E."/>
            <person name="Sanguinetti M."/>
            <person name="Schuetze T."/>
            <person name="Sepcic K."/>
            <person name="Shelest E."/>
            <person name="Sherlock G."/>
            <person name="Sophianopoulou V."/>
            <person name="Squina F.M."/>
            <person name="Sun H."/>
            <person name="Susca A."/>
            <person name="Todd R.B."/>
            <person name="Tsang A."/>
            <person name="Unkles S.E."/>
            <person name="van de Wiele N."/>
            <person name="van Rossen-Uffink D."/>
            <person name="Oliveira J.V."/>
            <person name="Vesth T.C."/>
            <person name="Visser J."/>
            <person name="Yu J.-H."/>
            <person name="Zhou M."/>
            <person name="Andersen M.R."/>
            <person name="Archer D.B."/>
            <person name="Baker S.E."/>
            <person name="Benoit I."/>
            <person name="Brakhage A.A."/>
            <person name="Braus G.H."/>
            <person name="Fischer R."/>
            <person name="Frisvad J.C."/>
            <person name="Goldman G.H."/>
            <person name="Houbraken J."/>
            <person name="Oakley B."/>
            <person name="Pocsi I."/>
            <person name="Scazzocchio C."/>
            <person name="Seiboth B."/>
            <person name="vanKuyk P.A."/>
            <person name="Wortman J."/>
            <person name="Dyer P.S."/>
            <person name="Grigoriev I.V."/>
        </authorList>
    </citation>
    <scope>NUCLEOTIDE SEQUENCE [LARGE SCALE GENOMIC DNA]</scope>
    <source>
        <strain evidence="3">CBS 516.65</strain>
    </source>
</reference>